<dbReference type="Gene3D" id="1.10.10.10">
    <property type="entry name" value="Winged helix-like DNA-binding domain superfamily/Winged helix DNA-binding domain"/>
    <property type="match status" value="1"/>
</dbReference>
<dbReference type="Gene3D" id="1.10.1740.10">
    <property type="match status" value="1"/>
</dbReference>
<evidence type="ECO:0000313" key="7">
    <source>
        <dbReference type="EMBL" id="MBB4103690.1"/>
    </source>
</evidence>
<dbReference type="CDD" id="cd06171">
    <property type="entry name" value="Sigma70_r4"/>
    <property type="match status" value="1"/>
</dbReference>
<accession>A0A7W6K1Y5</accession>
<dbReference type="PANTHER" id="PTHR43133:SF62">
    <property type="entry name" value="RNA POLYMERASE SIGMA FACTOR SIGZ"/>
    <property type="match status" value="1"/>
</dbReference>
<dbReference type="Proteomes" id="UP000584824">
    <property type="component" value="Unassembled WGS sequence"/>
</dbReference>
<organism evidence="7 8">
    <name type="scientific">Allorhizobium borbori</name>
    <dbReference type="NCBI Taxonomy" id="485907"/>
    <lineage>
        <taxon>Bacteria</taxon>
        <taxon>Pseudomonadati</taxon>
        <taxon>Pseudomonadota</taxon>
        <taxon>Alphaproteobacteria</taxon>
        <taxon>Hyphomicrobiales</taxon>
        <taxon>Rhizobiaceae</taxon>
        <taxon>Rhizobium/Agrobacterium group</taxon>
        <taxon>Allorhizobium</taxon>
    </lineage>
</organism>
<comment type="caution">
    <text evidence="7">The sequence shown here is derived from an EMBL/GenBank/DDBJ whole genome shotgun (WGS) entry which is preliminary data.</text>
</comment>
<dbReference type="PANTHER" id="PTHR43133">
    <property type="entry name" value="RNA POLYMERASE ECF-TYPE SIGMA FACTO"/>
    <property type="match status" value="1"/>
</dbReference>
<dbReference type="InterPro" id="IPR039425">
    <property type="entry name" value="RNA_pol_sigma-70-like"/>
</dbReference>
<keyword evidence="8" id="KW-1185">Reference proteome</keyword>
<dbReference type="InterPro" id="IPR013325">
    <property type="entry name" value="RNA_pol_sigma_r2"/>
</dbReference>
<dbReference type="RefSeq" id="WP_183792470.1">
    <property type="nucleotide sequence ID" value="NZ_JACIDU010000008.1"/>
</dbReference>
<dbReference type="InterPro" id="IPR014284">
    <property type="entry name" value="RNA_pol_sigma-70_dom"/>
</dbReference>
<keyword evidence="3" id="KW-0731">Sigma factor</keyword>
<dbReference type="GO" id="GO:0006352">
    <property type="term" value="P:DNA-templated transcription initiation"/>
    <property type="evidence" value="ECO:0007669"/>
    <property type="project" value="InterPro"/>
</dbReference>
<dbReference type="InterPro" id="IPR007627">
    <property type="entry name" value="RNA_pol_sigma70_r2"/>
</dbReference>
<dbReference type="AlphaFoldDB" id="A0A7W6K1Y5"/>
<dbReference type="Pfam" id="PF04542">
    <property type="entry name" value="Sigma70_r2"/>
    <property type="match status" value="1"/>
</dbReference>
<gene>
    <name evidence="7" type="ORF">GGQ66_002258</name>
</gene>
<dbReference type="InterPro" id="IPR013324">
    <property type="entry name" value="RNA_pol_sigma_r3/r4-like"/>
</dbReference>
<dbReference type="SUPFAM" id="SSF88659">
    <property type="entry name" value="Sigma3 and sigma4 domains of RNA polymerase sigma factors"/>
    <property type="match status" value="1"/>
</dbReference>
<sequence>MSNPDFDALIGRVALGDRAAFAHLYHASSPKLFAVCLRILRDRTDAEEALQEIYIKIWQRARSFATRSGTATSWLVAIARNHAIDVIRARRPAAQDIDDLSEALDDGAPNPEEVAAVRDEGRRIDDCMKRLQAPQADAVRRAYVEGLSYLELADELKVPLNTVRTWLRRSLLKLRECMEQ</sequence>
<dbReference type="GO" id="GO:0003677">
    <property type="term" value="F:DNA binding"/>
    <property type="evidence" value="ECO:0007669"/>
    <property type="project" value="InterPro"/>
</dbReference>
<evidence type="ECO:0000256" key="4">
    <source>
        <dbReference type="ARBA" id="ARBA00023163"/>
    </source>
</evidence>
<comment type="similarity">
    <text evidence="1">Belongs to the sigma-70 factor family. ECF subfamily.</text>
</comment>
<evidence type="ECO:0000256" key="3">
    <source>
        <dbReference type="ARBA" id="ARBA00023082"/>
    </source>
</evidence>
<proteinExistence type="inferred from homology"/>
<dbReference type="InterPro" id="IPR036388">
    <property type="entry name" value="WH-like_DNA-bd_sf"/>
</dbReference>
<dbReference type="EMBL" id="JACIDU010000008">
    <property type="protein sequence ID" value="MBB4103690.1"/>
    <property type="molecule type" value="Genomic_DNA"/>
</dbReference>
<evidence type="ECO:0000256" key="1">
    <source>
        <dbReference type="ARBA" id="ARBA00010641"/>
    </source>
</evidence>
<name>A0A7W6K1Y5_9HYPH</name>
<dbReference type="SUPFAM" id="SSF88946">
    <property type="entry name" value="Sigma2 domain of RNA polymerase sigma factors"/>
    <property type="match status" value="1"/>
</dbReference>
<dbReference type="NCBIfam" id="TIGR02937">
    <property type="entry name" value="sigma70-ECF"/>
    <property type="match status" value="1"/>
</dbReference>
<feature type="domain" description="RNA polymerase sigma-70 region 2" evidence="5">
    <location>
        <begin position="24"/>
        <end position="91"/>
    </location>
</feature>
<dbReference type="Pfam" id="PF08281">
    <property type="entry name" value="Sigma70_r4_2"/>
    <property type="match status" value="1"/>
</dbReference>
<keyword evidence="4" id="KW-0804">Transcription</keyword>
<reference evidence="7 8" key="1">
    <citation type="submission" date="2020-08" db="EMBL/GenBank/DDBJ databases">
        <title>Genomic Encyclopedia of Type Strains, Phase IV (KMG-IV): sequencing the most valuable type-strain genomes for metagenomic binning, comparative biology and taxonomic classification.</title>
        <authorList>
            <person name="Goeker M."/>
        </authorList>
    </citation>
    <scope>NUCLEOTIDE SEQUENCE [LARGE SCALE GENOMIC DNA]</scope>
    <source>
        <strain evidence="7 8">DSM 26385</strain>
    </source>
</reference>
<evidence type="ECO:0000259" key="5">
    <source>
        <dbReference type="Pfam" id="PF04542"/>
    </source>
</evidence>
<dbReference type="GO" id="GO:0016987">
    <property type="term" value="F:sigma factor activity"/>
    <property type="evidence" value="ECO:0007669"/>
    <property type="project" value="UniProtKB-KW"/>
</dbReference>
<protein>
    <submittedName>
        <fullName evidence="7">RNA polymerase sigma-70 factor (ECF subfamily)</fullName>
    </submittedName>
</protein>
<dbReference type="NCBIfam" id="NF009167">
    <property type="entry name" value="PRK12514.1"/>
    <property type="match status" value="1"/>
</dbReference>
<evidence type="ECO:0000259" key="6">
    <source>
        <dbReference type="Pfam" id="PF08281"/>
    </source>
</evidence>
<dbReference type="InterPro" id="IPR013249">
    <property type="entry name" value="RNA_pol_sigma70_r4_t2"/>
</dbReference>
<evidence type="ECO:0000256" key="2">
    <source>
        <dbReference type="ARBA" id="ARBA00023015"/>
    </source>
</evidence>
<evidence type="ECO:0000313" key="8">
    <source>
        <dbReference type="Proteomes" id="UP000584824"/>
    </source>
</evidence>
<keyword evidence="2" id="KW-0805">Transcription regulation</keyword>
<feature type="domain" description="RNA polymerase sigma factor 70 region 4 type 2" evidence="6">
    <location>
        <begin position="122"/>
        <end position="174"/>
    </location>
</feature>